<dbReference type="Pfam" id="PF14897">
    <property type="entry name" value="EpsG"/>
    <property type="match status" value="1"/>
</dbReference>
<evidence type="ECO:0000256" key="1">
    <source>
        <dbReference type="SAM" id="Phobius"/>
    </source>
</evidence>
<feature type="transmembrane region" description="Helical" evidence="1">
    <location>
        <begin position="124"/>
        <end position="146"/>
    </location>
</feature>
<dbReference type="EMBL" id="QSKV01000001">
    <property type="protein sequence ID" value="RHE95153.1"/>
    <property type="molecule type" value="Genomic_DNA"/>
</dbReference>
<feature type="transmembrane region" description="Helical" evidence="1">
    <location>
        <begin position="35"/>
        <end position="53"/>
    </location>
</feature>
<organism evidence="2 3">
    <name type="scientific">Bacteroides intestinalis</name>
    <dbReference type="NCBI Taxonomy" id="329854"/>
    <lineage>
        <taxon>Bacteria</taxon>
        <taxon>Pseudomonadati</taxon>
        <taxon>Bacteroidota</taxon>
        <taxon>Bacteroidia</taxon>
        <taxon>Bacteroidales</taxon>
        <taxon>Bacteroidaceae</taxon>
        <taxon>Bacteroides</taxon>
    </lineage>
</organism>
<protein>
    <submittedName>
        <fullName evidence="2">EpsG family protein</fullName>
    </submittedName>
</protein>
<evidence type="ECO:0000313" key="3">
    <source>
        <dbReference type="Proteomes" id="UP000285650"/>
    </source>
</evidence>
<feature type="transmembrane region" description="Helical" evidence="1">
    <location>
        <begin position="297"/>
        <end position="315"/>
    </location>
</feature>
<keyword evidence="1" id="KW-0472">Membrane</keyword>
<dbReference type="InterPro" id="IPR049458">
    <property type="entry name" value="EpsG-like"/>
</dbReference>
<feature type="transmembrane region" description="Helical" evidence="1">
    <location>
        <begin position="203"/>
        <end position="224"/>
    </location>
</feature>
<feature type="transmembrane region" description="Helical" evidence="1">
    <location>
        <begin position="166"/>
        <end position="191"/>
    </location>
</feature>
<comment type="caution">
    <text evidence="2">The sequence shown here is derived from an EMBL/GenBank/DDBJ whole genome shotgun (WGS) entry which is preliminary data.</text>
</comment>
<feature type="transmembrane region" description="Helical" evidence="1">
    <location>
        <begin position="6"/>
        <end position="23"/>
    </location>
</feature>
<dbReference type="AlphaFoldDB" id="A0A414LKI9"/>
<keyword evidence="1" id="KW-0812">Transmembrane</keyword>
<gene>
    <name evidence="2" type="ORF">DW712_00045</name>
</gene>
<name>A0A414LKI9_9BACE</name>
<evidence type="ECO:0000313" key="2">
    <source>
        <dbReference type="EMBL" id="RHE95153.1"/>
    </source>
</evidence>
<keyword evidence="1" id="KW-1133">Transmembrane helix</keyword>
<reference evidence="2 3" key="1">
    <citation type="submission" date="2018-08" db="EMBL/GenBank/DDBJ databases">
        <title>A genome reference for cultivated species of the human gut microbiota.</title>
        <authorList>
            <person name="Zou Y."/>
            <person name="Xue W."/>
            <person name="Luo G."/>
        </authorList>
    </citation>
    <scope>NUCLEOTIDE SEQUENCE [LARGE SCALE GENOMIC DNA]</scope>
    <source>
        <strain evidence="2 3">AM27-17</strain>
    </source>
</reference>
<feature type="transmembrane region" description="Helical" evidence="1">
    <location>
        <begin position="98"/>
        <end position="117"/>
    </location>
</feature>
<proteinExistence type="predicted"/>
<feature type="transmembrane region" description="Helical" evidence="1">
    <location>
        <begin position="271"/>
        <end position="291"/>
    </location>
</feature>
<dbReference type="Proteomes" id="UP000285650">
    <property type="component" value="Unassembled WGS sequence"/>
</dbReference>
<sequence length="364" mass="41881">MNIGWFIFLIILFIIAYLSNENNRVGNKYSKCYRILLILILSYIVGFGGVVATDHEEYANMYKFHDYNLSFDSIWDRNREIGYVLLNDLGHLFGLGEAGFFCLVALITNSLLVRFVYKFKSPAFSILLVFSIGTFLQQGNLVRQSLAAAVIMNSVLYLKDKRWKCYIVGVLIAASFHMSALMFLVYLPIIFINGNKGIRNLKWVLISGWLISLLVLFNVINVDILQILSSYDYYSMYSSNQNSMALELSILPIAIFNLFAIFNLQYCLKENYVMAAILVSAAIITNTTVQAPNMVRVFLYFDCIGYIYMIDYFSRIRNGRIGILKQILYYSLVAMCIARLCVNYVFSDNVLLMSKTYSWSKFFQ</sequence>
<feature type="transmembrane region" description="Helical" evidence="1">
    <location>
        <begin position="327"/>
        <end position="346"/>
    </location>
</feature>
<feature type="transmembrane region" description="Helical" evidence="1">
    <location>
        <begin position="244"/>
        <end position="264"/>
    </location>
</feature>
<dbReference type="RefSeq" id="WP_118220405.1">
    <property type="nucleotide sequence ID" value="NZ_JADNIJ010000001.1"/>
</dbReference>
<accession>A0A414LKI9</accession>